<dbReference type="KEGG" id="bnn:FOA43_004679"/>
<dbReference type="GeneID" id="62198079"/>
<name>A0A875S6R1_EENNA</name>
<evidence type="ECO:0000313" key="3">
    <source>
        <dbReference type="Proteomes" id="UP000662931"/>
    </source>
</evidence>
<sequence length="202" mass="23515">MDSKQYLRRYGWKEGEALQQGGLQKPLLVKHKYDLKGVGQDSKDGEVWWERLFDGQLKALDVSNVNGKIGQECIRGIMPTMFNSNAGNVVASGMEKSESPLYRMFVLGEVLEGTMEKSKGRKMQKTDAVTVATEEISEIKEKKSRLVFFDVSFDETTHSHKRRHEKEKKCKRKHKLARVHEHVHEHHKQKSKHKHEHHHKHK</sequence>
<evidence type="ECO:0008006" key="4">
    <source>
        <dbReference type="Google" id="ProtNLM"/>
    </source>
</evidence>
<feature type="compositionally biased region" description="Basic residues" evidence="1">
    <location>
        <begin position="185"/>
        <end position="202"/>
    </location>
</feature>
<accession>A0A875S6R1</accession>
<dbReference type="AlphaFoldDB" id="A0A875S6R1"/>
<reference evidence="2" key="1">
    <citation type="submission" date="2020-10" db="EMBL/GenBank/DDBJ databases">
        <authorList>
            <person name="Roach M.J.R."/>
        </authorList>
    </citation>
    <scope>NUCLEOTIDE SEQUENCE</scope>
    <source>
        <strain evidence="2">CBS 1945</strain>
    </source>
</reference>
<proteinExistence type="predicted"/>
<evidence type="ECO:0000256" key="1">
    <source>
        <dbReference type="SAM" id="MobiDB-lite"/>
    </source>
</evidence>
<feature type="region of interest" description="Disordered" evidence="1">
    <location>
        <begin position="157"/>
        <end position="202"/>
    </location>
</feature>
<protein>
    <recommendedName>
        <fullName evidence="4">G-patch domain-containing protein</fullName>
    </recommendedName>
</protein>
<feature type="compositionally biased region" description="Basic residues" evidence="1">
    <location>
        <begin position="159"/>
        <end position="177"/>
    </location>
</feature>
<dbReference type="EMBL" id="CP064815">
    <property type="protein sequence ID" value="QPG77271.1"/>
    <property type="molecule type" value="Genomic_DNA"/>
</dbReference>
<gene>
    <name evidence="2" type="ORF">FOA43_004679</name>
</gene>
<dbReference type="Proteomes" id="UP000662931">
    <property type="component" value="Chromosome 4"/>
</dbReference>
<evidence type="ECO:0000313" key="2">
    <source>
        <dbReference type="EMBL" id="QPG77271.1"/>
    </source>
</evidence>
<dbReference type="OrthoDB" id="3366546at2759"/>
<dbReference type="RefSeq" id="XP_038780836.1">
    <property type="nucleotide sequence ID" value="XM_038924908.1"/>
</dbReference>
<keyword evidence="3" id="KW-1185">Reference proteome</keyword>
<organism evidence="2 3">
    <name type="scientific">Eeniella nana</name>
    <name type="common">Yeast</name>
    <name type="synonym">Brettanomyces nanus</name>
    <dbReference type="NCBI Taxonomy" id="13502"/>
    <lineage>
        <taxon>Eukaryota</taxon>
        <taxon>Fungi</taxon>
        <taxon>Dikarya</taxon>
        <taxon>Ascomycota</taxon>
        <taxon>Saccharomycotina</taxon>
        <taxon>Pichiomycetes</taxon>
        <taxon>Pichiales</taxon>
        <taxon>Pichiaceae</taxon>
        <taxon>Brettanomyces</taxon>
    </lineage>
</organism>